<feature type="domain" description="N-acetyltransferase" evidence="1">
    <location>
        <begin position="11"/>
        <end position="170"/>
    </location>
</feature>
<dbReference type="SUPFAM" id="SSF55729">
    <property type="entry name" value="Acyl-CoA N-acyltransferases (Nat)"/>
    <property type="match status" value="1"/>
</dbReference>
<dbReference type="Proteomes" id="UP001183629">
    <property type="component" value="Unassembled WGS sequence"/>
</dbReference>
<evidence type="ECO:0000313" key="3">
    <source>
        <dbReference type="Proteomes" id="UP001183629"/>
    </source>
</evidence>
<evidence type="ECO:0000259" key="1">
    <source>
        <dbReference type="PROSITE" id="PS51186"/>
    </source>
</evidence>
<protein>
    <submittedName>
        <fullName evidence="2">RimJ/RimL family protein N-acetyltransferase</fullName>
    </submittedName>
</protein>
<dbReference type="AlphaFoldDB" id="A0AAE3ZKY7"/>
<comment type="caution">
    <text evidence="2">The sequence shown here is derived from an EMBL/GenBank/DDBJ whole genome shotgun (WGS) entry which is preliminary data.</text>
</comment>
<gene>
    <name evidence="2" type="ORF">J2S44_002022</name>
</gene>
<accession>A0AAE3ZKY7</accession>
<dbReference type="GO" id="GO:0016747">
    <property type="term" value="F:acyltransferase activity, transferring groups other than amino-acyl groups"/>
    <property type="evidence" value="ECO:0007669"/>
    <property type="project" value="InterPro"/>
</dbReference>
<reference evidence="2 3" key="1">
    <citation type="submission" date="2023-07" db="EMBL/GenBank/DDBJ databases">
        <title>Sequencing the genomes of 1000 actinobacteria strains.</title>
        <authorList>
            <person name="Klenk H.-P."/>
        </authorList>
    </citation>
    <scope>NUCLEOTIDE SEQUENCE [LARGE SCALE GENOMIC DNA]</scope>
    <source>
        <strain evidence="2 3">DSM 44711</strain>
    </source>
</reference>
<proteinExistence type="predicted"/>
<dbReference type="RefSeq" id="WP_310411085.1">
    <property type="nucleotide sequence ID" value="NZ_JAVDYC010000001.1"/>
</dbReference>
<dbReference type="InterPro" id="IPR000182">
    <property type="entry name" value="GNAT_dom"/>
</dbReference>
<dbReference type="PANTHER" id="PTHR43792">
    <property type="entry name" value="GNAT FAMILY, PUTATIVE (AFU_ORTHOLOGUE AFUA_3G00765)-RELATED-RELATED"/>
    <property type="match status" value="1"/>
</dbReference>
<organism evidence="2 3">
    <name type="scientific">Catenuloplanes niger</name>
    <dbReference type="NCBI Taxonomy" id="587534"/>
    <lineage>
        <taxon>Bacteria</taxon>
        <taxon>Bacillati</taxon>
        <taxon>Actinomycetota</taxon>
        <taxon>Actinomycetes</taxon>
        <taxon>Micromonosporales</taxon>
        <taxon>Micromonosporaceae</taxon>
        <taxon>Catenuloplanes</taxon>
    </lineage>
</organism>
<dbReference type="PANTHER" id="PTHR43792:SF1">
    <property type="entry name" value="N-ACETYLTRANSFERASE DOMAIN-CONTAINING PROTEIN"/>
    <property type="match status" value="1"/>
</dbReference>
<dbReference type="Pfam" id="PF13302">
    <property type="entry name" value="Acetyltransf_3"/>
    <property type="match status" value="1"/>
</dbReference>
<keyword evidence="3" id="KW-1185">Reference proteome</keyword>
<dbReference type="EMBL" id="JAVDYC010000001">
    <property type="protein sequence ID" value="MDR7321772.1"/>
    <property type="molecule type" value="Genomic_DNA"/>
</dbReference>
<dbReference type="PROSITE" id="PS51186">
    <property type="entry name" value="GNAT"/>
    <property type="match status" value="1"/>
</dbReference>
<name>A0AAE3ZKY7_9ACTN</name>
<sequence length="175" mass="19156">MYPVTLTGRVVTLREFREDDAADVHAIIGDDRVTGYLSFDSRTPAQAETMIAEVIERSAQAPRTEYYLAITLSDDRLIGFARLALGGVKAAKIGYAVRADRWGGGYATDAARVLIAFAFNRLGLHRVTAAIGPDNVGSLAVASKVGMEYEGRLRDHVFTNNAWRDSLLYSIISRS</sequence>
<evidence type="ECO:0000313" key="2">
    <source>
        <dbReference type="EMBL" id="MDR7321772.1"/>
    </source>
</evidence>
<dbReference type="InterPro" id="IPR016181">
    <property type="entry name" value="Acyl_CoA_acyltransferase"/>
</dbReference>
<dbReference type="Gene3D" id="3.40.630.30">
    <property type="match status" value="1"/>
</dbReference>
<dbReference type="InterPro" id="IPR051531">
    <property type="entry name" value="N-acetyltransferase"/>
</dbReference>